<sequence length="783" mass="88243">MYDDDRPRYRYRSRSRDRDQYRRTSHSPRGRRDGDEGDQDYYRSRKDDLSPGYRRPHHDSSLPYDDDQARRPRSRSRSPRRHAAPGRPSATIIVEGIPGDATEDDLLDGFASVSPNLKVFNVDNVKAVRLRGNKRGNRIGFVEFFTVNDAAHFLEYHYPGLEFQLAHSRGVDSEFVGVGINYSRGREDEGGERGREDRGRDEQDWKCPECSYSNYGTRNRCHRCRGAKPDGYDAASYGPRLTGETDECPQQYPSQYLVIRGLDPAITEELFADGVKKLYVEAKPEPKKETQNKLKSTAPTANTNRLGAKPDSLRRVFLIRDKQTDEGMRYGFAEFATLEDAQGAVAKFRASPNITISLKPVTVGFIHAGVFIPHTGRVTEENSRYIFNPIYNRDIFLKYWDHRVYPSILRVTDDTDTVKRQSADDARSPEKPSNSAADEITTATDASGRKIKKFKLGQPASKAAPVMAPQMQMWAKKRAELVGNSRAEPDDSLESSPAPSERPVVASKRSRPKDTYTSFAESSSLSCMLCMRKFTSPAALRDHESLNKEHQANRHDEAKRNAAIEKLKALGKRPRQVTIRVVNTSHNPSDRIYTSYADRDNLHCLICQRKFPRPGLLSLHERESEMHRLNLADQTNIDRAISQLARVGKTPRKMVPAKNKGNQYRDRAKERRQAFKQPNAPRRKAPLEPESTEREPEKTTAPSKGAALLGKMGWTAGEGLGADKTGRTDVIATDVYAAGVGLGAEGAKLGDAAEEAARKTKDNYTDFVEVTRNKARERYEKLG</sequence>
<dbReference type="Gene3D" id="2.30.30.380">
    <property type="entry name" value="Zn-finger domain of Sec23/24"/>
    <property type="match status" value="1"/>
</dbReference>
<dbReference type="PANTHER" id="PTHR13948:SF3">
    <property type="entry name" value="FI21118P1"/>
    <property type="match status" value="1"/>
</dbReference>
<dbReference type="Pfam" id="PF00641">
    <property type="entry name" value="Zn_ribbon_RanBP"/>
    <property type="match status" value="1"/>
</dbReference>
<reference evidence="15" key="1">
    <citation type="submission" date="2022-10" db="EMBL/GenBank/DDBJ databases">
        <title>Tapping the CABI collections for fungal endophytes: first genome assemblies for Collariella, Neodidymelliopsis, Ascochyta clinopodiicola, Didymella pomorum, Didymosphaeria variabile, Neocosmospora piperis and Neocucurbitaria cava.</title>
        <authorList>
            <person name="Hill R."/>
        </authorList>
    </citation>
    <scope>NUCLEOTIDE SEQUENCE</scope>
    <source>
        <strain evidence="15">IMI 355082</strain>
    </source>
</reference>
<dbReference type="InterPro" id="IPR012677">
    <property type="entry name" value="Nucleotide-bd_a/b_plait_sf"/>
</dbReference>
<dbReference type="PROSITE" id="PS50102">
    <property type="entry name" value="RRM"/>
    <property type="match status" value="1"/>
</dbReference>
<evidence type="ECO:0000256" key="10">
    <source>
        <dbReference type="SAM" id="MobiDB-lite"/>
    </source>
</evidence>
<dbReference type="PANTHER" id="PTHR13948">
    <property type="entry name" value="RNA-BINDING PROTEIN"/>
    <property type="match status" value="1"/>
</dbReference>
<protein>
    <recommendedName>
        <fullName evidence="17">RNA-binding protein</fullName>
    </recommendedName>
</protein>
<dbReference type="Proteomes" id="UP001140453">
    <property type="component" value="Unassembled WGS sequence"/>
</dbReference>
<evidence type="ECO:0000256" key="5">
    <source>
        <dbReference type="ARBA" id="ARBA00022833"/>
    </source>
</evidence>
<keyword evidence="4 9" id="KW-0863">Zinc-finger</keyword>
<organism evidence="15 16">
    <name type="scientific">Gnomoniopsis smithogilvyi</name>
    <dbReference type="NCBI Taxonomy" id="1191159"/>
    <lineage>
        <taxon>Eukaryota</taxon>
        <taxon>Fungi</taxon>
        <taxon>Dikarya</taxon>
        <taxon>Ascomycota</taxon>
        <taxon>Pezizomycotina</taxon>
        <taxon>Sordariomycetes</taxon>
        <taxon>Sordariomycetidae</taxon>
        <taxon>Diaporthales</taxon>
        <taxon>Gnomoniaceae</taxon>
        <taxon>Gnomoniopsis</taxon>
    </lineage>
</organism>
<feature type="region of interest" description="Disordered" evidence="10">
    <location>
        <begin position="284"/>
        <end position="306"/>
    </location>
</feature>
<keyword evidence="7" id="KW-0539">Nucleus</keyword>
<dbReference type="OrthoDB" id="29221at2759"/>
<name>A0A9W9CTL7_9PEZI</name>
<feature type="compositionally biased region" description="Basic and acidic residues" evidence="10">
    <location>
        <begin position="30"/>
        <end position="49"/>
    </location>
</feature>
<feature type="compositionally biased region" description="Basic and acidic residues" evidence="10">
    <location>
        <begin position="1"/>
        <end position="22"/>
    </location>
</feature>
<evidence type="ECO:0000313" key="16">
    <source>
        <dbReference type="Proteomes" id="UP001140453"/>
    </source>
</evidence>
<evidence type="ECO:0000256" key="7">
    <source>
        <dbReference type="ARBA" id="ARBA00023242"/>
    </source>
</evidence>
<dbReference type="SMART" id="SM00443">
    <property type="entry name" value="G_patch"/>
    <property type="match status" value="1"/>
</dbReference>
<dbReference type="GO" id="GO:0003723">
    <property type="term" value="F:RNA binding"/>
    <property type="evidence" value="ECO:0007669"/>
    <property type="project" value="UniProtKB-UniRule"/>
</dbReference>
<dbReference type="EMBL" id="JAPEVB010000006">
    <property type="protein sequence ID" value="KAJ4386488.1"/>
    <property type="molecule type" value="Genomic_DNA"/>
</dbReference>
<evidence type="ECO:0000256" key="2">
    <source>
        <dbReference type="ARBA" id="ARBA00022723"/>
    </source>
</evidence>
<feature type="compositionally biased region" description="Polar residues" evidence="10">
    <location>
        <begin position="293"/>
        <end position="305"/>
    </location>
</feature>
<feature type="region of interest" description="Disordered" evidence="10">
    <location>
        <begin position="1"/>
        <end position="91"/>
    </location>
</feature>
<dbReference type="PROSITE" id="PS50157">
    <property type="entry name" value="ZINC_FINGER_C2H2_2"/>
    <property type="match status" value="1"/>
</dbReference>
<feature type="region of interest" description="Disordered" evidence="10">
    <location>
        <begin position="182"/>
        <end position="203"/>
    </location>
</feature>
<evidence type="ECO:0000256" key="9">
    <source>
        <dbReference type="PROSITE-ProRule" id="PRU00322"/>
    </source>
</evidence>
<gene>
    <name evidence="15" type="ORF">N0V93_009385</name>
</gene>
<dbReference type="SUPFAM" id="SSF90209">
    <property type="entry name" value="Ran binding protein zinc finger-like"/>
    <property type="match status" value="1"/>
</dbReference>
<dbReference type="GO" id="GO:0000398">
    <property type="term" value="P:mRNA splicing, via spliceosome"/>
    <property type="evidence" value="ECO:0007669"/>
    <property type="project" value="TreeGrafter"/>
</dbReference>
<evidence type="ECO:0008006" key="17">
    <source>
        <dbReference type="Google" id="ProtNLM"/>
    </source>
</evidence>
<dbReference type="InterPro" id="IPR013087">
    <property type="entry name" value="Znf_C2H2_type"/>
</dbReference>
<feature type="region of interest" description="Disordered" evidence="10">
    <location>
        <begin position="484"/>
        <end position="517"/>
    </location>
</feature>
<dbReference type="SMART" id="SM00355">
    <property type="entry name" value="ZnF_C2H2"/>
    <property type="match status" value="2"/>
</dbReference>
<dbReference type="Gene3D" id="3.30.70.330">
    <property type="match status" value="2"/>
</dbReference>
<feature type="compositionally biased region" description="Basic residues" evidence="10">
    <location>
        <begin position="71"/>
        <end position="84"/>
    </location>
</feature>
<dbReference type="AlphaFoldDB" id="A0A9W9CTL7"/>
<dbReference type="GO" id="GO:0005634">
    <property type="term" value="C:nucleus"/>
    <property type="evidence" value="ECO:0007669"/>
    <property type="project" value="UniProtKB-SubCell"/>
</dbReference>
<evidence type="ECO:0000259" key="13">
    <source>
        <dbReference type="PROSITE" id="PS50174"/>
    </source>
</evidence>
<evidence type="ECO:0000256" key="6">
    <source>
        <dbReference type="ARBA" id="ARBA00022884"/>
    </source>
</evidence>
<keyword evidence="6 8" id="KW-0694">RNA-binding</keyword>
<evidence type="ECO:0000256" key="1">
    <source>
        <dbReference type="ARBA" id="ARBA00004123"/>
    </source>
</evidence>
<evidence type="ECO:0000256" key="3">
    <source>
        <dbReference type="ARBA" id="ARBA00022737"/>
    </source>
</evidence>
<evidence type="ECO:0000259" key="12">
    <source>
        <dbReference type="PROSITE" id="PS50157"/>
    </source>
</evidence>
<dbReference type="SMART" id="SM00360">
    <property type="entry name" value="RRM"/>
    <property type="match status" value="2"/>
</dbReference>
<feature type="compositionally biased region" description="Polar residues" evidence="10">
    <location>
        <begin position="431"/>
        <end position="445"/>
    </location>
</feature>
<feature type="region of interest" description="Disordered" evidence="10">
    <location>
        <begin position="647"/>
        <end position="704"/>
    </location>
</feature>
<evidence type="ECO:0000256" key="4">
    <source>
        <dbReference type="ARBA" id="ARBA00022771"/>
    </source>
</evidence>
<feature type="compositionally biased region" description="Basic and acidic residues" evidence="10">
    <location>
        <begin position="663"/>
        <end position="673"/>
    </location>
</feature>
<evidence type="ECO:0000259" key="14">
    <source>
        <dbReference type="PROSITE" id="PS50199"/>
    </source>
</evidence>
<proteinExistence type="predicted"/>
<dbReference type="InterPro" id="IPR035979">
    <property type="entry name" value="RBD_domain_sf"/>
</dbReference>
<evidence type="ECO:0000259" key="11">
    <source>
        <dbReference type="PROSITE" id="PS50102"/>
    </source>
</evidence>
<feature type="region of interest" description="Disordered" evidence="10">
    <location>
        <begin position="416"/>
        <end position="469"/>
    </location>
</feature>
<keyword evidence="5" id="KW-0862">Zinc</keyword>
<feature type="domain" description="RRM" evidence="11">
    <location>
        <begin position="90"/>
        <end position="178"/>
    </location>
</feature>
<dbReference type="InterPro" id="IPR000504">
    <property type="entry name" value="RRM_dom"/>
</dbReference>
<keyword evidence="16" id="KW-1185">Reference proteome</keyword>
<feature type="compositionally biased region" description="Basic and acidic residues" evidence="10">
    <location>
        <begin position="416"/>
        <end position="430"/>
    </location>
</feature>
<dbReference type="PROSITE" id="PS50174">
    <property type="entry name" value="G_PATCH"/>
    <property type="match status" value="1"/>
</dbReference>
<evidence type="ECO:0000313" key="15">
    <source>
        <dbReference type="EMBL" id="KAJ4386488.1"/>
    </source>
</evidence>
<dbReference type="GO" id="GO:0008270">
    <property type="term" value="F:zinc ion binding"/>
    <property type="evidence" value="ECO:0007669"/>
    <property type="project" value="UniProtKB-KW"/>
</dbReference>
<feature type="domain" description="RanBP2-type" evidence="14">
    <location>
        <begin position="200"/>
        <end position="230"/>
    </location>
</feature>
<feature type="compositionally biased region" description="Basic and acidic residues" evidence="10">
    <location>
        <begin position="685"/>
        <end position="698"/>
    </location>
</feature>
<dbReference type="PROSITE" id="PS50199">
    <property type="entry name" value="ZF_RANBP2_2"/>
    <property type="match status" value="1"/>
</dbReference>
<dbReference type="PROSITE" id="PS01358">
    <property type="entry name" value="ZF_RANBP2_1"/>
    <property type="match status" value="1"/>
</dbReference>
<feature type="compositionally biased region" description="Basic and acidic residues" evidence="10">
    <location>
        <begin position="184"/>
        <end position="203"/>
    </location>
</feature>
<accession>A0A9W9CTL7</accession>
<dbReference type="SMART" id="SM00547">
    <property type="entry name" value="ZnF_RBZ"/>
    <property type="match status" value="1"/>
</dbReference>
<comment type="subcellular location">
    <subcellularLocation>
        <location evidence="1">Nucleus</location>
    </subcellularLocation>
</comment>
<keyword evidence="2" id="KW-0479">Metal-binding</keyword>
<feature type="domain" description="G-patch" evidence="13">
    <location>
        <begin position="701"/>
        <end position="747"/>
    </location>
</feature>
<dbReference type="Pfam" id="PF01585">
    <property type="entry name" value="G-patch"/>
    <property type="match status" value="1"/>
</dbReference>
<evidence type="ECO:0000256" key="8">
    <source>
        <dbReference type="PROSITE-ProRule" id="PRU00176"/>
    </source>
</evidence>
<feature type="domain" description="C2H2-type" evidence="12">
    <location>
        <begin position="525"/>
        <end position="555"/>
    </location>
</feature>
<keyword evidence="3" id="KW-0677">Repeat</keyword>
<dbReference type="InterPro" id="IPR036443">
    <property type="entry name" value="Znf_RanBP2_sf"/>
</dbReference>
<dbReference type="InterPro" id="IPR001876">
    <property type="entry name" value="Znf_RanBP2"/>
</dbReference>
<dbReference type="SUPFAM" id="SSF54928">
    <property type="entry name" value="RNA-binding domain, RBD"/>
    <property type="match status" value="2"/>
</dbReference>
<dbReference type="InterPro" id="IPR000467">
    <property type="entry name" value="G_patch_dom"/>
</dbReference>
<comment type="caution">
    <text evidence="15">The sequence shown here is derived from an EMBL/GenBank/DDBJ whole genome shotgun (WGS) entry which is preliminary data.</text>
</comment>